<accession>A0A8T7M1K7</accession>
<dbReference type="GO" id="GO:0005737">
    <property type="term" value="C:cytoplasm"/>
    <property type="evidence" value="ECO:0007669"/>
    <property type="project" value="TreeGrafter"/>
</dbReference>
<feature type="binding site" evidence="6">
    <location>
        <position position="80"/>
    </location>
    <ligand>
        <name>substrate</name>
    </ligand>
</feature>
<dbReference type="SUPFAM" id="SSF110581">
    <property type="entry name" value="Indigoidine synthase A-like"/>
    <property type="match status" value="1"/>
</dbReference>
<keyword evidence="2 6" id="KW-0378">Hydrolase</keyword>
<dbReference type="GO" id="GO:0004730">
    <property type="term" value="F:pseudouridylate synthase activity"/>
    <property type="evidence" value="ECO:0007669"/>
    <property type="project" value="UniProtKB-UniRule"/>
</dbReference>
<organism evidence="7 9">
    <name type="scientific">Candidatus Chlorohelix allophototropha</name>
    <dbReference type="NCBI Taxonomy" id="3003348"/>
    <lineage>
        <taxon>Bacteria</taxon>
        <taxon>Bacillati</taxon>
        <taxon>Chloroflexota</taxon>
        <taxon>Chloroflexia</taxon>
        <taxon>Candidatus Chloroheliales</taxon>
        <taxon>Candidatus Chloroheliaceae</taxon>
        <taxon>Candidatus Chlorohelix</taxon>
    </lineage>
</organism>
<evidence type="ECO:0000313" key="9">
    <source>
        <dbReference type="Proteomes" id="UP000521676"/>
    </source>
</evidence>
<dbReference type="AlphaFoldDB" id="A0A8T7M1K7"/>
<dbReference type="Proteomes" id="UP000521676">
    <property type="component" value="Unassembled WGS sequence"/>
</dbReference>
<feature type="active site" description="Proton donor" evidence="6">
    <location>
        <position position="19"/>
    </location>
</feature>
<dbReference type="HAMAP" id="MF_01876">
    <property type="entry name" value="PsiMP_glycosidase"/>
    <property type="match status" value="1"/>
</dbReference>
<evidence type="ECO:0000313" key="8">
    <source>
        <dbReference type="EMBL" id="WJW67791.1"/>
    </source>
</evidence>
<name>A0A8T7M1K7_9CHLR</name>
<dbReference type="Pfam" id="PF04227">
    <property type="entry name" value="Indigoidine_A"/>
    <property type="match status" value="1"/>
</dbReference>
<evidence type="ECO:0000313" key="7">
    <source>
        <dbReference type="EMBL" id="NWJ45930.1"/>
    </source>
</evidence>
<dbReference type="PANTHER" id="PTHR42909">
    <property type="entry name" value="ZGC:136858"/>
    <property type="match status" value="1"/>
</dbReference>
<keyword evidence="10" id="KW-1185">Reference proteome</keyword>
<feature type="binding site" evidence="6">
    <location>
        <position position="132"/>
    </location>
    <ligand>
        <name>Mn(2+)</name>
        <dbReference type="ChEBI" id="CHEBI:29035"/>
    </ligand>
</feature>
<dbReference type="GO" id="GO:0046872">
    <property type="term" value="F:metal ion binding"/>
    <property type="evidence" value="ECO:0007669"/>
    <property type="project" value="UniProtKB-KW"/>
</dbReference>
<comment type="function">
    <text evidence="6">Catalyzes the reversible cleavage of pseudouridine 5'-phosphate (PsiMP) to ribose 5-phosphate and uracil. Functions biologically in the cleavage direction, as part of a pseudouridine degradation pathway.</text>
</comment>
<dbReference type="GO" id="GO:0046113">
    <property type="term" value="P:nucleobase catabolic process"/>
    <property type="evidence" value="ECO:0007669"/>
    <property type="project" value="UniProtKB-UniRule"/>
</dbReference>
<comment type="subunit">
    <text evidence="6">Homotrimer.</text>
</comment>
<evidence type="ECO:0000256" key="4">
    <source>
        <dbReference type="ARBA" id="ARBA00023239"/>
    </source>
</evidence>
<dbReference type="PANTHER" id="PTHR42909:SF1">
    <property type="entry name" value="CARBOHYDRATE KINASE PFKB DOMAIN-CONTAINING PROTEIN"/>
    <property type="match status" value="1"/>
</dbReference>
<protein>
    <recommendedName>
        <fullName evidence="6">Pseudouridine-5'-phosphate glycosidase</fullName>
        <shortName evidence="6">PsiMP glycosidase</shortName>
        <ecNumber evidence="6">4.2.1.70</ecNumber>
    </recommendedName>
</protein>
<evidence type="ECO:0000256" key="6">
    <source>
        <dbReference type="HAMAP-Rule" id="MF_01876"/>
    </source>
</evidence>
<dbReference type="GO" id="GO:0016798">
    <property type="term" value="F:hydrolase activity, acting on glycosyl bonds"/>
    <property type="evidence" value="ECO:0007669"/>
    <property type="project" value="UniProtKB-KW"/>
</dbReference>
<comment type="similarity">
    <text evidence="6">Belongs to the pseudouridine-5'-phosphate glycosidase family.</text>
</comment>
<evidence type="ECO:0000256" key="3">
    <source>
        <dbReference type="ARBA" id="ARBA00023211"/>
    </source>
</evidence>
<keyword evidence="4 6" id="KW-0456">Lyase</keyword>
<gene>
    <name evidence="6" type="primary">psuG</name>
    <name evidence="7" type="ORF">HXX08_08630</name>
    <name evidence="8" type="ORF">OZ401_001070</name>
</gene>
<dbReference type="EC" id="4.2.1.70" evidence="6"/>
<keyword evidence="3 6" id="KW-0464">Manganese</keyword>
<feature type="active site" description="Nucleophile" evidence="6">
    <location>
        <position position="153"/>
    </location>
</feature>
<comment type="cofactor">
    <cofactor evidence="6">
        <name>Mn(2+)</name>
        <dbReference type="ChEBI" id="CHEBI:29035"/>
    </cofactor>
    <text evidence="6">Binds 1 Mn(2+) ion per subunit.</text>
</comment>
<evidence type="ECO:0000256" key="1">
    <source>
        <dbReference type="ARBA" id="ARBA00022723"/>
    </source>
</evidence>
<dbReference type="InterPro" id="IPR007342">
    <property type="entry name" value="PsuG"/>
</dbReference>
<keyword evidence="5 6" id="KW-0326">Glycosidase</keyword>
<reference evidence="7 9" key="1">
    <citation type="submission" date="2020-06" db="EMBL/GenBank/DDBJ databases">
        <title>Anoxygenic phototrophic Chloroflexota member uses a Type I reaction center.</title>
        <authorList>
            <person name="Tsuji J.M."/>
            <person name="Shaw N.A."/>
            <person name="Nagashima S."/>
            <person name="Venkiteswaran J."/>
            <person name="Schiff S.L."/>
            <person name="Hanada S."/>
            <person name="Tank M."/>
            <person name="Neufeld J.D."/>
        </authorList>
    </citation>
    <scope>NUCLEOTIDE SEQUENCE [LARGE SCALE GENOMIC DNA]</scope>
    <source>
        <strain evidence="7">L227-S17</strain>
    </source>
</reference>
<evidence type="ECO:0000256" key="5">
    <source>
        <dbReference type="ARBA" id="ARBA00023295"/>
    </source>
</evidence>
<sequence length="302" mass="31220">MQKYLEIGEEVRQPAVALESTVISHGLPYPENIQTARALEETVRQNGANPATIALMDGKIKVGLGADALEKLATAKDVAKVSRRDFAAALARGTIGATTVAATMIAAQMAGIKVFATGGIGGVHRGAAQTFDISADLTELARTPVLVVCAGAKAILDLELTMEYLETQGVPVIGYGTNELPAFYTAHSGISLELRADSPEEVAAIARTQWDLGFSGGLVVVVPPPASAALSADEINRAIEASLQQAGTAGVKGKAVSPFLLAAVSRETGGKSLTLNMALLKNNAAVAAQIAKALYMTDARLI</sequence>
<proteinExistence type="inferred from homology"/>
<dbReference type="RefSeq" id="WP_341469681.1">
    <property type="nucleotide sequence ID" value="NZ_CP128399.1"/>
</dbReference>
<dbReference type="EMBL" id="CP128399">
    <property type="protein sequence ID" value="WJW67791.1"/>
    <property type="molecule type" value="Genomic_DNA"/>
</dbReference>
<dbReference type="EMBL" id="JACATZ010000001">
    <property type="protein sequence ID" value="NWJ45930.1"/>
    <property type="molecule type" value="Genomic_DNA"/>
</dbReference>
<reference evidence="8" key="2">
    <citation type="journal article" date="2024" name="Nature">
        <title>Anoxygenic phototroph of the Chloroflexota uses a type I reaction centre.</title>
        <authorList>
            <person name="Tsuji J.M."/>
            <person name="Shaw N.A."/>
            <person name="Nagashima S."/>
            <person name="Venkiteswaran J.J."/>
            <person name="Schiff S.L."/>
            <person name="Watanabe T."/>
            <person name="Fukui M."/>
            <person name="Hanada S."/>
            <person name="Tank M."/>
            <person name="Neufeld J.D."/>
        </authorList>
    </citation>
    <scope>NUCLEOTIDE SEQUENCE</scope>
    <source>
        <strain evidence="8">L227-S17</strain>
    </source>
</reference>
<feature type="binding site" evidence="6">
    <location>
        <position position="100"/>
    </location>
    <ligand>
        <name>substrate</name>
    </ligand>
</feature>
<dbReference type="Gene3D" id="3.40.1790.10">
    <property type="entry name" value="Indigoidine synthase domain"/>
    <property type="match status" value="1"/>
</dbReference>
<feature type="binding site" evidence="6">
    <location>
        <begin position="134"/>
        <end position="136"/>
    </location>
    <ligand>
        <name>substrate</name>
    </ligand>
</feature>
<comment type="catalytic activity">
    <reaction evidence="6">
        <text>D-ribose 5-phosphate + uracil = psi-UMP + H2O</text>
        <dbReference type="Rhea" id="RHEA:18337"/>
        <dbReference type="ChEBI" id="CHEBI:15377"/>
        <dbReference type="ChEBI" id="CHEBI:17568"/>
        <dbReference type="ChEBI" id="CHEBI:58380"/>
        <dbReference type="ChEBI" id="CHEBI:78346"/>
        <dbReference type="EC" id="4.2.1.70"/>
    </reaction>
</comment>
<dbReference type="Proteomes" id="UP001431572">
    <property type="component" value="Chromosome 1"/>
</dbReference>
<evidence type="ECO:0000256" key="2">
    <source>
        <dbReference type="ARBA" id="ARBA00022801"/>
    </source>
</evidence>
<evidence type="ECO:0000313" key="10">
    <source>
        <dbReference type="Proteomes" id="UP001431572"/>
    </source>
</evidence>
<keyword evidence="1 6" id="KW-0479">Metal-binding</keyword>
<dbReference type="InterPro" id="IPR022830">
    <property type="entry name" value="Indigdn_synthA-like"/>
</dbReference>